<dbReference type="AlphaFoldDB" id="A0A645I6M0"/>
<evidence type="ECO:0000256" key="1">
    <source>
        <dbReference type="SAM" id="Coils"/>
    </source>
</evidence>
<comment type="caution">
    <text evidence="3">The sequence shown here is derived from an EMBL/GenBank/DDBJ whole genome shotgun (WGS) entry which is preliminary data.</text>
</comment>
<feature type="transmembrane region" description="Helical" evidence="2">
    <location>
        <begin position="86"/>
        <end position="104"/>
    </location>
</feature>
<evidence type="ECO:0000313" key="3">
    <source>
        <dbReference type="EMBL" id="MPN46039.1"/>
    </source>
</evidence>
<sequence length="105" mass="11469">MVRDLLHRAAFENKGETQVRVMAQRQDAIGREAVAWLEEQKALREAEAAKLRDAREEETLQLARQANDIAERSAASAEKSMKAARISIAIAVVSALIAGASLILT</sequence>
<name>A0A645I6M0_9ZZZZ</name>
<keyword evidence="2" id="KW-0812">Transmembrane</keyword>
<keyword evidence="1" id="KW-0175">Coiled coil</keyword>
<gene>
    <name evidence="3" type="ORF">SDC9_193618</name>
</gene>
<organism evidence="3">
    <name type="scientific">bioreactor metagenome</name>
    <dbReference type="NCBI Taxonomy" id="1076179"/>
    <lineage>
        <taxon>unclassified sequences</taxon>
        <taxon>metagenomes</taxon>
        <taxon>ecological metagenomes</taxon>
    </lineage>
</organism>
<keyword evidence="2" id="KW-1133">Transmembrane helix</keyword>
<keyword evidence="2" id="KW-0472">Membrane</keyword>
<dbReference type="EMBL" id="VSSQ01106353">
    <property type="protein sequence ID" value="MPN46039.1"/>
    <property type="molecule type" value="Genomic_DNA"/>
</dbReference>
<evidence type="ECO:0000256" key="2">
    <source>
        <dbReference type="SAM" id="Phobius"/>
    </source>
</evidence>
<reference evidence="3" key="1">
    <citation type="submission" date="2019-08" db="EMBL/GenBank/DDBJ databases">
        <authorList>
            <person name="Kucharzyk K."/>
            <person name="Murdoch R.W."/>
            <person name="Higgins S."/>
            <person name="Loffler F."/>
        </authorList>
    </citation>
    <scope>NUCLEOTIDE SEQUENCE</scope>
</reference>
<proteinExistence type="predicted"/>
<feature type="coiled-coil region" evidence="1">
    <location>
        <begin position="37"/>
        <end position="80"/>
    </location>
</feature>
<protein>
    <submittedName>
        <fullName evidence="3">Uncharacterized protein</fullName>
    </submittedName>
</protein>
<accession>A0A645I6M0</accession>